<sequence length="190" mass="20884">MEANSWRLAQGEASAADAASGDWRTLLPHELRQWIVDDLIMGTLKRSFPIAVPGALNELQKIAERFEEKIYTAATSETDYLRIISLKMLTMERKPQHTPPINPSMPNPAVPNQNPTEPAARQQLLPQNFQNNTPAAGQSSANLPSALSSITGLGQSNISQNMPGISQPQDQQQFQVSQLQQPGNHPNQVQ</sequence>
<keyword evidence="2" id="KW-0539">Nucleus</keyword>
<dbReference type="AlphaFoldDB" id="A0A8B7C158"/>
<dbReference type="PANTHER" id="PTHR33137">
    <property type="entry name" value="MEDIATOR OF RNA POLYMERASE II TRANSCRIPTION SUBUNIT 15A-RELATED"/>
    <property type="match status" value="1"/>
</dbReference>
<proteinExistence type="predicted"/>
<name>A0A8B7C158_PHODC</name>
<evidence type="ECO:0000313" key="6">
    <source>
        <dbReference type="RefSeq" id="XP_008789501.1"/>
    </source>
</evidence>
<feature type="region of interest" description="Disordered" evidence="3">
    <location>
        <begin position="129"/>
        <end position="190"/>
    </location>
</feature>
<evidence type="ECO:0000256" key="1">
    <source>
        <dbReference type="ARBA" id="ARBA00004123"/>
    </source>
</evidence>
<dbReference type="SUPFAM" id="SSF47040">
    <property type="entry name" value="Kix domain of CBP (creb binding protein)"/>
    <property type="match status" value="1"/>
</dbReference>
<dbReference type="Proteomes" id="UP000228380">
    <property type="component" value="Chromosome 18"/>
</dbReference>
<dbReference type="GO" id="GO:0005634">
    <property type="term" value="C:nucleus"/>
    <property type="evidence" value="ECO:0007669"/>
    <property type="project" value="UniProtKB-SubCell"/>
</dbReference>
<feature type="compositionally biased region" description="Low complexity" evidence="3">
    <location>
        <begin position="167"/>
        <end position="181"/>
    </location>
</feature>
<dbReference type="GO" id="GO:0003713">
    <property type="term" value="F:transcription coactivator activity"/>
    <property type="evidence" value="ECO:0007669"/>
    <property type="project" value="InterPro"/>
</dbReference>
<dbReference type="GO" id="GO:0031490">
    <property type="term" value="F:chromatin DNA binding"/>
    <property type="evidence" value="ECO:0007669"/>
    <property type="project" value="InterPro"/>
</dbReference>
<accession>A0A8B7C158</accession>
<dbReference type="Gene3D" id="1.10.246.20">
    <property type="entry name" value="Coactivator CBP, KIX domain"/>
    <property type="match status" value="1"/>
</dbReference>
<dbReference type="RefSeq" id="XP_008789501.1">
    <property type="nucleotide sequence ID" value="XM_008791279.4"/>
</dbReference>
<gene>
    <name evidence="6" type="primary">LOC103706978</name>
</gene>
<evidence type="ECO:0000313" key="5">
    <source>
        <dbReference type="Proteomes" id="UP000228380"/>
    </source>
</evidence>
<evidence type="ECO:0000256" key="2">
    <source>
        <dbReference type="ARBA" id="ARBA00023242"/>
    </source>
</evidence>
<feature type="region of interest" description="Disordered" evidence="3">
    <location>
        <begin position="94"/>
        <end position="117"/>
    </location>
</feature>
<keyword evidence="5" id="KW-1185">Reference proteome</keyword>
<dbReference type="InterPro" id="IPR036529">
    <property type="entry name" value="KIX_dom_sf"/>
</dbReference>
<reference evidence="5" key="1">
    <citation type="journal article" date="2019" name="Nat. Commun.">
        <title>Genome-wide association mapping of date palm fruit traits.</title>
        <authorList>
            <person name="Hazzouri K.M."/>
            <person name="Gros-Balthazard M."/>
            <person name="Flowers J.M."/>
            <person name="Copetti D."/>
            <person name="Lemansour A."/>
            <person name="Lebrun M."/>
            <person name="Masmoudi K."/>
            <person name="Ferrand S."/>
            <person name="Dhar M.I."/>
            <person name="Fresquez Z.A."/>
            <person name="Rosas U."/>
            <person name="Zhang J."/>
            <person name="Talag J."/>
            <person name="Lee S."/>
            <person name="Kudrna D."/>
            <person name="Powell R.F."/>
            <person name="Leitch I.J."/>
            <person name="Krueger R.R."/>
            <person name="Wing R.A."/>
            <person name="Amiri K.M.A."/>
            <person name="Purugganan M.D."/>
        </authorList>
    </citation>
    <scope>NUCLEOTIDE SEQUENCE [LARGE SCALE GENOMIC DNA]</scope>
    <source>
        <strain evidence="5">cv. Khalas</strain>
    </source>
</reference>
<feature type="domain" description="Mediator complex subunit 15 KIX" evidence="4">
    <location>
        <begin position="21"/>
        <end position="97"/>
    </location>
</feature>
<dbReference type="OrthoDB" id="1912459at2759"/>
<dbReference type="InterPro" id="IPR036546">
    <property type="entry name" value="MED15_KIX"/>
</dbReference>
<evidence type="ECO:0000259" key="4">
    <source>
        <dbReference type="Pfam" id="PF16987"/>
    </source>
</evidence>
<reference evidence="6" key="2">
    <citation type="submission" date="2025-08" db="UniProtKB">
        <authorList>
            <consortium name="RefSeq"/>
        </authorList>
    </citation>
    <scope>IDENTIFICATION</scope>
    <source>
        <tissue evidence="6">Young leaves</tissue>
    </source>
</reference>
<dbReference type="GeneID" id="103706978"/>
<feature type="compositionally biased region" description="Pro residues" evidence="3">
    <location>
        <begin position="97"/>
        <end position="109"/>
    </location>
</feature>
<dbReference type="KEGG" id="pda:103706978"/>
<evidence type="ECO:0000256" key="3">
    <source>
        <dbReference type="SAM" id="MobiDB-lite"/>
    </source>
</evidence>
<organism evidence="5 6">
    <name type="scientific">Phoenix dactylifera</name>
    <name type="common">Date palm</name>
    <dbReference type="NCBI Taxonomy" id="42345"/>
    <lineage>
        <taxon>Eukaryota</taxon>
        <taxon>Viridiplantae</taxon>
        <taxon>Streptophyta</taxon>
        <taxon>Embryophyta</taxon>
        <taxon>Tracheophyta</taxon>
        <taxon>Spermatophyta</taxon>
        <taxon>Magnoliopsida</taxon>
        <taxon>Liliopsida</taxon>
        <taxon>Arecaceae</taxon>
        <taxon>Coryphoideae</taxon>
        <taxon>Phoeniceae</taxon>
        <taxon>Phoenix</taxon>
    </lineage>
</organism>
<feature type="compositionally biased region" description="Polar residues" evidence="3">
    <location>
        <begin position="129"/>
        <end position="166"/>
    </location>
</feature>
<dbReference type="PANTHER" id="PTHR33137:SF4">
    <property type="entry name" value="MEDIATOR OF RNA POLYMERASE II TRANSCRIPTION SUBUNIT 15A-RELATED"/>
    <property type="match status" value="1"/>
</dbReference>
<dbReference type="Pfam" id="PF16987">
    <property type="entry name" value="KIX_2"/>
    <property type="match status" value="1"/>
</dbReference>
<protein>
    <submittedName>
        <fullName evidence="6">Mediator of RNA polymerase II transcription subunit 15a isoform X1</fullName>
    </submittedName>
</protein>
<dbReference type="InterPro" id="IPR044661">
    <property type="entry name" value="MED15a/b/c-like"/>
</dbReference>
<dbReference type="FunFam" id="1.10.246.20:FF:000003">
    <property type="entry name" value="Mediator of RNA polymerase II transcription subunit 15a"/>
    <property type="match status" value="1"/>
</dbReference>
<comment type="subcellular location">
    <subcellularLocation>
        <location evidence="1">Nucleus</location>
    </subcellularLocation>
</comment>